<dbReference type="InterPro" id="IPR052018">
    <property type="entry name" value="PHP_domain"/>
</dbReference>
<dbReference type="InterPro" id="IPR016195">
    <property type="entry name" value="Pol/histidinol_Pase-like"/>
</dbReference>
<dbReference type="InterPro" id="IPR003141">
    <property type="entry name" value="Pol/His_phosphatase_N"/>
</dbReference>
<feature type="domain" description="Polymerase/histidinol phosphatase N-terminal" evidence="1">
    <location>
        <begin position="4"/>
        <end position="69"/>
    </location>
</feature>
<dbReference type="SUPFAM" id="SSF89550">
    <property type="entry name" value="PHP domain-like"/>
    <property type="match status" value="1"/>
</dbReference>
<dbReference type="GO" id="GO:0004534">
    <property type="term" value="F:5'-3' RNA exonuclease activity"/>
    <property type="evidence" value="ECO:0007669"/>
    <property type="project" value="TreeGrafter"/>
</dbReference>
<dbReference type="SMART" id="SM00481">
    <property type="entry name" value="POLIIIAc"/>
    <property type="match status" value="1"/>
</dbReference>
<dbReference type="CDD" id="cd07438">
    <property type="entry name" value="PHP_HisPPase_AMP"/>
    <property type="match status" value="1"/>
</dbReference>
<dbReference type="EMBL" id="FWDO01000008">
    <property type="protein sequence ID" value="SLM19943.1"/>
    <property type="molecule type" value="Genomic_DNA"/>
</dbReference>
<name>A0A3P3XV52_9SPIR</name>
<dbReference type="Gene3D" id="3.20.20.140">
    <property type="entry name" value="Metal-dependent hydrolases"/>
    <property type="match status" value="1"/>
</dbReference>
<dbReference type="PANTHER" id="PTHR42924:SF3">
    <property type="entry name" value="POLYMERASE_HISTIDINOL PHOSPHATASE N-TERMINAL DOMAIN-CONTAINING PROTEIN"/>
    <property type="match status" value="1"/>
</dbReference>
<dbReference type="Pfam" id="PF02811">
    <property type="entry name" value="PHP"/>
    <property type="match status" value="1"/>
</dbReference>
<dbReference type="PANTHER" id="PTHR42924">
    <property type="entry name" value="EXONUCLEASE"/>
    <property type="match status" value="1"/>
</dbReference>
<dbReference type="AlphaFoldDB" id="A0A3P3XV52"/>
<protein>
    <recommendedName>
        <fullName evidence="1">Polymerase/histidinol phosphatase N-terminal domain-containing protein</fullName>
    </recommendedName>
</protein>
<evidence type="ECO:0000259" key="1">
    <source>
        <dbReference type="SMART" id="SM00481"/>
    </source>
</evidence>
<gene>
    <name evidence="2" type="ORF">SPIRO4BDMA_80050</name>
</gene>
<dbReference type="GO" id="GO:0035312">
    <property type="term" value="F:5'-3' DNA exonuclease activity"/>
    <property type="evidence" value="ECO:0007669"/>
    <property type="project" value="TreeGrafter"/>
</dbReference>
<organism evidence="2">
    <name type="scientific">uncultured spirochete</name>
    <dbReference type="NCBI Taxonomy" id="156406"/>
    <lineage>
        <taxon>Bacteria</taxon>
        <taxon>Pseudomonadati</taxon>
        <taxon>Spirochaetota</taxon>
        <taxon>Spirochaetia</taxon>
        <taxon>Spirochaetales</taxon>
        <taxon>environmental samples</taxon>
    </lineage>
</organism>
<proteinExistence type="predicted"/>
<dbReference type="Gene3D" id="1.10.150.650">
    <property type="match status" value="1"/>
</dbReference>
<evidence type="ECO:0000313" key="2">
    <source>
        <dbReference type="EMBL" id="SLM19943.1"/>
    </source>
</evidence>
<accession>A0A3P3XV52</accession>
<sequence length="287" mass="31502">MRLVDLHTHSSASDGELAPSALIEKAHALGLSTIALTDHDTVDGIAEAREAAARAGIDFISGIEIEIDFEPGEFHLLGYGIDDHAPALVKATERLARARHERNKAILERIAVAGLPLDTVKIAELSRESYIGRPHLADMLVEARCARNRQDAFDKFLGKGRPFYIKKFCLPLEEALSVIRAACGIPVVAHPYSLFVSKAMLGELFSRWKEMGIGGIEAYHPTAKYGQCVILERMAREREMFVTAGSDFHGKTRPACGMGRTAGNMPIEGRFRDELVDALMRFSQTSG</sequence>
<dbReference type="InterPro" id="IPR004013">
    <property type="entry name" value="PHP_dom"/>
</dbReference>
<reference evidence="2" key="1">
    <citation type="submission" date="2017-02" db="EMBL/GenBank/DDBJ databases">
        <authorList>
            <person name="Regsiter A."/>
            <person name="William W."/>
        </authorList>
    </citation>
    <scope>NUCLEOTIDE SEQUENCE</scope>
    <source>
        <strain evidence="2">BdmA 4</strain>
    </source>
</reference>